<evidence type="ECO:0000256" key="2">
    <source>
        <dbReference type="SAM" id="MobiDB-lite"/>
    </source>
</evidence>
<dbReference type="AlphaFoldDB" id="A0A2N9GU00"/>
<feature type="coiled-coil region" evidence="1">
    <location>
        <begin position="478"/>
        <end position="519"/>
    </location>
</feature>
<feature type="compositionally biased region" description="Basic and acidic residues" evidence="2">
    <location>
        <begin position="294"/>
        <end position="305"/>
    </location>
</feature>
<feature type="compositionally biased region" description="Basic and acidic residues" evidence="2">
    <location>
        <begin position="623"/>
        <end position="643"/>
    </location>
</feature>
<feature type="compositionally biased region" description="Acidic residues" evidence="2">
    <location>
        <begin position="603"/>
        <end position="622"/>
    </location>
</feature>
<evidence type="ECO:0000256" key="1">
    <source>
        <dbReference type="SAM" id="Coils"/>
    </source>
</evidence>
<feature type="region of interest" description="Disordered" evidence="2">
    <location>
        <begin position="587"/>
        <end position="650"/>
    </location>
</feature>
<organism evidence="3">
    <name type="scientific">Fagus sylvatica</name>
    <name type="common">Beechnut</name>
    <dbReference type="NCBI Taxonomy" id="28930"/>
    <lineage>
        <taxon>Eukaryota</taxon>
        <taxon>Viridiplantae</taxon>
        <taxon>Streptophyta</taxon>
        <taxon>Embryophyta</taxon>
        <taxon>Tracheophyta</taxon>
        <taxon>Spermatophyta</taxon>
        <taxon>Magnoliopsida</taxon>
        <taxon>eudicotyledons</taxon>
        <taxon>Gunneridae</taxon>
        <taxon>Pentapetalae</taxon>
        <taxon>rosids</taxon>
        <taxon>fabids</taxon>
        <taxon>Fagales</taxon>
        <taxon>Fagaceae</taxon>
        <taxon>Fagus</taxon>
    </lineage>
</organism>
<keyword evidence="1" id="KW-0175">Coiled coil</keyword>
<dbReference type="EMBL" id="OIVN01002335">
    <property type="protein sequence ID" value="SPD02754.1"/>
    <property type="molecule type" value="Genomic_DNA"/>
</dbReference>
<name>A0A2N9GU00_FAGSY</name>
<reference evidence="3" key="1">
    <citation type="submission" date="2018-02" db="EMBL/GenBank/DDBJ databases">
        <authorList>
            <person name="Cohen D.B."/>
            <person name="Kent A.D."/>
        </authorList>
    </citation>
    <scope>NUCLEOTIDE SEQUENCE</scope>
</reference>
<proteinExistence type="predicted"/>
<evidence type="ECO:0000313" key="3">
    <source>
        <dbReference type="EMBL" id="SPD02754.1"/>
    </source>
</evidence>
<accession>A0A2N9GU00</accession>
<protein>
    <submittedName>
        <fullName evidence="3">Uncharacterized protein</fullName>
    </submittedName>
</protein>
<gene>
    <name evidence="3" type="ORF">FSB_LOCUS30636</name>
</gene>
<feature type="region of interest" description="Disordered" evidence="2">
    <location>
        <begin position="276"/>
        <end position="305"/>
    </location>
</feature>
<sequence>MASKLAQLVNTKESMARFRLLYQIPPSVSLTYCNSDDFPTINRGEILIPIMAIVEGGVKFQLYTFLIDFLQTVNATPSQISVNTFRIIMGVIAINRLLDINLTIREVLAVYQYKCPGAKSNTLCHLVARKVNEKLVNGLPSTNKGYEKDYLRVRGDWFSGSSVCQSEFGYPDQKRIEAERKQGDAELIRRVLSTNFCVDERGEPRSAPLLLGYEPQVKSFLEGPTVPRSEAFEILPRASYTAQPAEVEQLEDLPDHIPTGQVYAMAPPINPFKLMGKTADVGPSKKGKGKGKGKSKDIESPKKLRKLPEEVPITEIVSHPISEQEFVPTPPAVHVIVESEQKEELQPRQKRGRTEPSSIPVEGPSSHHAAWDPALLFGPNPISVRDTILDNTNTEASARVAHGVAFAACLPKDMKRWAGTQPGATQGVMSIEAKFYRLTEKFQKREAEHEKSMSEVLKVTGENYARLEGQHHKNIIVMKEAEERARAEETKRAKAEAEIAKLREKMKELESECVRRLGDAHKEGMEEGLTKGEELGLTKGKELGREGAMGEVTAQFKMVYNSGFRHGWKLALSKTEQPEVSELFLRANTPLPYPDAGLKNSNDEGDEEDEEGEEEEGEEGTEEGGHNEEERKEGEGRKEEEKRKEKRRYARNRPTFGRWLERSDYRNRRRGWNDRTTA</sequence>
<feature type="region of interest" description="Disordered" evidence="2">
    <location>
        <begin position="339"/>
        <end position="371"/>
    </location>
</feature>